<dbReference type="InterPro" id="IPR038770">
    <property type="entry name" value="Na+/solute_symporter_sf"/>
</dbReference>
<keyword evidence="5 8" id="KW-0812">Transmembrane</keyword>
<feature type="transmembrane region" description="Helical" evidence="8">
    <location>
        <begin position="178"/>
        <end position="197"/>
    </location>
</feature>
<dbReference type="InterPro" id="IPR004706">
    <property type="entry name" value="Arsenical-R_Acr3"/>
</dbReference>
<evidence type="ECO:0000256" key="4">
    <source>
        <dbReference type="ARBA" id="ARBA00022475"/>
    </source>
</evidence>
<feature type="transmembrane region" description="Helical" evidence="8">
    <location>
        <begin position="217"/>
        <end position="235"/>
    </location>
</feature>
<name>I7IX75_9CORY</name>
<keyword evidence="3" id="KW-0813">Transport</keyword>
<dbReference type="GO" id="GO:0015297">
    <property type="term" value="F:antiporter activity"/>
    <property type="evidence" value="ECO:0007669"/>
    <property type="project" value="InterPro"/>
</dbReference>
<accession>I7IX75</accession>
<dbReference type="PANTHER" id="PTHR43057:SF1">
    <property type="entry name" value="ARSENICAL-RESISTANCE PROTEIN 3"/>
    <property type="match status" value="1"/>
</dbReference>
<keyword evidence="6 8" id="KW-1133">Transmembrane helix</keyword>
<dbReference type="AlphaFoldDB" id="I7IX75"/>
<feature type="transmembrane region" description="Helical" evidence="8">
    <location>
        <begin position="304"/>
        <end position="326"/>
    </location>
</feature>
<evidence type="ECO:0000256" key="3">
    <source>
        <dbReference type="ARBA" id="ARBA00022448"/>
    </source>
</evidence>
<evidence type="ECO:0000256" key="7">
    <source>
        <dbReference type="ARBA" id="ARBA00023136"/>
    </source>
</evidence>
<feature type="transmembrane region" description="Helical" evidence="8">
    <location>
        <begin position="50"/>
        <end position="70"/>
    </location>
</feature>
<evidence type="ECO:0000313" key="10">
    <source>
        <dbReference type="Proteomes" id="UP000011016"/>
    </source>
</evidence>
<feature type="transmembrane region" description="Helical" evidence="8">
    <location>
        <begin position="278"/>
        <end position="298"/>
    </location>
</feature>
<dbReference type="InterPro" id="IPR002657">
    <property type="entry name" value="BilAc:Na_symport/Acr3"/>
</dbReference>
<evidence type="ECO:0000313" key="9">
    <source>
        <dbReference type="EMBL" id="CCI83588.1"/>
    </source>
</evidence>
<evidence type="ECO:0000256" key="1">
    <source>
        <dbReference type="ARBA" id="ARBA00004651"/>
    </source>
</evidence>
<feature type="transmembrane region" description="Helical" evidence="8">
    <location>
        <begin position="115"/>
        <end position="136"/>
    </location>
</feature>
<proteinExistence type="inferred from homology"/>
<feature type="transmembrane region" description="Helical" evidence="8">
    <location>
        <begin position="247"/>
        <end position="266"/>
    </location>
</feature>
<gene>
    <name evidence="9" type="ORF">BN46_0857</name>
</gene>
<evidence type="ECO:0000256" key="8">
    <source>
        <dbReference type="SAM" id="Phobius"/>
    </source>
</evidence>
<sequence>MGVMARSPSGSPSAAQTAVGFLDRFQVPLYFAAAALGAALGLSFEAPAAIAGRLVEPALVALLFATFLGVPSTRLGRAARDWRFLSVVALVNFVLAPAVAWLVTRPIAGDEALVTGALIVLLSPCVDYVIVFSGLAGGDRERLLAVTPAVMLLQIVLVPAYLWLLAGGDVAAAIEPEPFVRAFLLFIAAPLAAAAGVQALEGRHRAARAIHRGFEAAMVPLMMLVLGSVVCWQAADVAGQAGRLAPAAGGYAAFAVLMAPIGWLVGRALGLGEPARRAVGFAGVTRNSLVVLPLALALPAGFEVAPFAVVTQTMVELLVMVALVWLGRRVPARTAAGPGVRRARA</sequence>
<dbReference type="EMBL" id="CAJZ01000116">
    <property type="protein sequence ID" value="CCI83588.1"/>
    <property type="molecule type" value="Genomic_DNA"/>
</dbReference>
<comment type="caution">
    <text evidence="9">The sequence shown here is derived from an EMBL/GenBank/DDBJ whole genome shotgun (WGS) entry which is preliminary data.</text>
</comment>
<reference evidence="9 10" key="1">
    <citation type="journal article" date="2012" name="J. Bacteriol.">
        <title>Draft Genome Sequence of Turicella otitidis ATCC 51513, Isolated from Middle Ear Fluid from a Child with Otitis Media.</title>
        <authorList>
            <person name="Brinkrolf K."/>
            <person name="Schneider J."/>
            <person name="Knecht M."/>
            <person name="Ruckert C."/>
            <person name="Tauch A."/>
        </authorList>
    </citation>
    <scope>NUCLEOTIDE SEQUENCE [LARGE SCALE GENOMIC DNA]</scope>
    <source>
        <strain evidence="9 10">ATCC 51513</strain>
    </source>
</reference>
<dbReference type="GO" id="GO:0015105">
    <property type="term" value="F:arsenite transmembrane transporter activity"/>
    <property type="evidence" value="ECO:0007669"/>
    <property type="project" value="TreeGrafter"/>
</dbReference>
<evidence type="ECO:0000256" key="5">
    <source>
        <dbReference type="ARBA" id="ARBA00022692"/>
    </source>
</evidence>
<protein>
    <submittedName>
        <fullName evidence="9">Bile acid:sodium symporter</fullName>
    </submittedName>
</protein>
<dbReference type="GO" id="GO:0015104">
    <property type="term" value="F:antimonite transmembrane transporter activity"/>
    <property type="evidence" value="ECO:0007669"/>
    <property type="project" value="TreeGrafter"/>
</dbReference>
<feature type="transmembrane region" description="Helical" evidence="8">
    <location>
        <begin position="27"/>
        <end position="44"/>
    </location>
</feature>
<dbReference type="Gene3D" id="1.20.1530.20">
    <property type="match status" value="1"/>
</dbReference>
<feature type="transmembrane region" description="Helical" evidence="8">
    <location>
        <begin position="143"/>
        <end position="166"/>
    </location>
</feature>
<evidence type="ECO:0000256" key="2">
    <source>
        <dbReference type="ARBA" id="ARBA00010110"/>
    </source>
</evidence>
<feature type="transmembrane region" description="Helical" evidence="8">
    <location>
        <begin position="82"/>
        <end position="103"/>
    </location>
</feature>
<keyword evidence="7 8" id="KW-0472">Membrane</keyword>
<keyword evidence="4" id="KW-1003">Cell membrane</keyword>
<dbReference type="GO" id="GO:0005886">
    <property type="term" value="C:plasma membrane"/>
    <property type="evidence" value="ECO:0007669"/>
    <property type="project" value="UniProtKB-SubCell"/>
</dbReference>
<dbReference type="PANTHER" id="PTHR43057">
    <property type="entry name" value="ARSENITE EFFLUX TRANSPORTER"/>
    <property type="match status" value="1"/>
</dbReference>
<dbReference type="Proteomes" id="UP000011016">
    <property type="component" value="Unassembled WGS sequence"/>
</dbReference>
<comment type="subcellular location">
    <subcellularLocation>
        <location evidence="1">Cell membrane</location>
        <topology evidence="1">Multi-pass membrane protein</topology>
    </subcellularLocation>
</comment>
<evidence type="ECO:0000256" key="6">
    <source>
        <dbReference type="ARBA" id="ARBA00022989"/>
    </source>
</evidence>
<comment type="similarity">
    <text evidence="2">Belongs to the arsenical resistance-3 (ACR3) (TC 2.A.59) family.</text>
</comment>
<organism evidence="9 10">
    <name type="scientific">Corynebacterium otitidis ATCC 51513</name>
    <dbReference type="NCBI Taxonomy" id="883169"/>
    <lineage>
        <taxon>Bacteria</taxon>
        <taxon>Bacillati</taxon>
        <taxon>Actinomycetota</taxon>
        <taxon>Actinomycetes</taxon>
        <taxon>Mycobacteriales</taxon>
        <taxon>Corynebacteriaceae</taxon>
        <taxon>Corynebacterium</taxon>
    </lineage>
</organism>
<dbReference type="Pfam" id="PF01758">
    <property type="entry name" value="SBF"/>
    <property type="match status" value="1"/>
</dbReference>